<dbReference type="InterPro" id="IPR001214">
    <property type="entry name" value="SET_dom"/>
</dbReference>
<evidence type="ECO:0000259" key="13">
    <source>
        <dbReference type="PROSITE" id="PS50280"/>
    </source>
</evidence>
<comment type="similarity">
    <text evidence="2">Belongs to the ATPase C chain family.</text>
</comment>
<comment type="subcellular location">
    <subcellularLocation>
        <location evidence="1">Membrane</location>
        <topology evidence="1">Multi-pass membrane protein</topology>
    </subcellularLocation>
</comment>
<reference evidence="14" key="1">
    <citation type="submission" date="2021-02" db="EMBL/GenBank/DDBJ databases">
        <authorList>
            <person name="Dougan E. K."/>
            <person name="Rhodes N."/>
            <person name="Thang M."/>
            <person name="Chan C."/>
        </authorList>
    </citation>
    <scope>NUCLEOTIDE SEQUENCE</scope>
</reference>
<dbReference type="Gene3D" id="2.170.270.10">
    <property type="entry name" value="SET domain"/>
    <property type="match status" value="1"/>
</dbReference>
<feature type="region of interest" description="Disordered" evidence="11">
    <location>
        <begin position="272"/>
        <end position="312"/>
    </location>
</feature>
<evidence type="ECO:0000256" key="4">
    <source>
        <dbReference type="ARBA" id="ARBA00022547"/>
    </source>
</evidence>
<organism evidence="14 15">
    <name type="scientific">Symbiodinium natans</name>
    <dbReference type="NCBI Taxonomy" id="878477"/>
    <lineage>
        <taxon>Eukaryota</taxon>
        <taxon>Sar</taxon>
        <taxon>Alveolata</taxon>
        <taxon>Dinophyceae</taxon>
        <taxon>Suessiales</taxon>
        <taxon>Symbiodiniaceae</taxon>
        <taxon>Symbiodinium</taxon>
    </lineage>
</organism>
<evidence type="ECO:0000256" key="1">
    <source>
        <dbReference type="ARBA" id="ARBA00004141"/>
    </source>
</evidence>
<dbReference type="InterPro" id="IPR046341">
    <property type="entry name" value="SET_dom_sf"/>
</dbReference>
<dbReference type="GO" id="GO:0008289">
    <property type="term" value="F:lipid binding"/>
    <property type="evidence" value="ECO:0007669"/>
    <property type="project" value="UniProtKB-KW"/>
</dbReference>
<dbReference type="PROSITE" id="PS50280">
    <property type="entry name" value="SET"/>
    <property type="match status" value="1"/>
</dbReference>
<dbReference type="InterPro" id="IPR002379">
    <property type="entry name" value="ATPase_proteolipid_c-like_dom"/>
</dbReference>
<dbReference type="PANTHER" id="PTHR46455">
    <property type="entry name" value="SET AND MYND DOMAIN CONTAINING, ARTHROPOD-SPECIFIC, MEMBER 4, ISOFORM A"/>
    <property type="match status" value="1"/>
</dbReference>
<dbReference type="GO" id="GO:0015986">
    <property type="term" value="P:proton motive force-driven ATP synthesis"/>
    <property type="evidence" value="ECO:0007669"/>
    <property type="project" value="InterPro"/>
</dbReference>
<evidence type="ECO:0000256" key="2">
    <source>
        <dbReference type="ARBA" id="ARBA00006704"/>
    </source>
</evidence>
<feature type="compositionally biased region" description="Acidic residues" evidence="11">
    <location>
        <begin position="710"/>
        <end position="724"/>
    </location>
</feature>
<evidence type="ECO:0000256" key="12">
    <source>
        <dbReference type="SAM" id="Phobius"/>
    </source>
</evidence>
<feature type="domain" description="SET" evidence="13">
    <location>
        <begin position="800"/>
        <end position="1058"/>
    </location>
</feature>
<dbReference type="PRINTS" id="PR00124">
    <property type="entry name" value="ATPASEC"/>
</dbReference>
<dbReference type="PANTHER" id="PTHR46455:SF5">
    <property type="entry name" value="SET AND MYND DOMAIN CONTAINING, ARTHROPOD-SPECIFIC, MEMBER 4, ISOFORM A"/>
    <property type="match status" value="1"/>
</dbReference>
<dbReference type="EMBL" id="CAJNDS010000133">
    <property type="protein sequence ID" value="CAE6968387.1"/>
    <property type="molecule type" value="Genomic_DNA"/>
</dbReference>
<dbReference type="InterPro" id="IPR035921">
    <property type="entry name" value="F/V-ATP_Csub_sf"/>
</dbReference>
<dbReference type="Pfam" id="PF00137">
    <property type="entry name" value="ATP-synt_C"/>
    <property type="match status" value="1"/>
</dbReference>
<evidence type="ECO:0000256" key="9">
    <source>
        <dbReference type="ARBA" id="ARBA00023121"/>
    </source>
</evidence>
<evidence type="ECO:0000256" key="7">
    <source>
        <dbReference type="ARBA" id="ARBA00022989"/>
    </source>
</evidence>
<dbReference type="InterPro" id="IPR019530">
    <property type="entry name" value="Intra-flagellar_transport_57"/>
</dbReference>
<accession>A0A812I270</accession>
<proteinExistence type="inferred from homology"/>
<dbReference type="InterPro" id="IPR053010">
    <property type="entry name" value="SET_SmydA-8"/>
</dbReference>
<evidence type="ECO:0000256" key="6">
    <source>
        <dbReference type="ARBA" id="ARBA00022781"/>
    </source>
</evidence>
<dbReference type="Gene3D" id="1.10.220.160">
    <property type="match status" value="1"/>
</dbReference>
<gene>
    <name evidence="14" type="primary">ift57</name>
    <name evidence="14" type="ORF">SNAT2548_LOCUS2334</name>
</gene>
<keyword evidence="7 12" id="KW-1133">Transmembrane helix</keyword>
<dbReference type="PROSITE" id="PS00605">
    <property type="entry name" value="ATPASE_C"/>
    <property type="match status" value="1"/>
</dbReference>
<keyword evidence="10 12" id="KW-0472">Membrane</keyword>
<dbReference type="SUPFAM" id="SSF82199">
    <property type="entry name" value="SET domain"/>
    <property type="match status" value="1"/>
</dbReference>
<name>A0A812I270_9DINO</name>
<dbReference type="GO" id="GO:0033177">
    <property type="term" value="C:proton-transporting two-sector ATPase complex, proton-transporting domain"/>
    <property type="evidence" value="ECO:0007669"/>
    <property type="project" value="InterPro"/>
</dbReference>
<dbReference type="Gene3D" id="1.20.20.10">
    <property type="entry name" value="F1F0 ATP synthase subunit C"/>
    <property type="match status" value="1"/>
</dbReference>
<dbReference type="InterPro" id="IPR038662">
    <property type="entry name" value="ATP_synth_F0_csu_sf"/>
</dbReference>
<evidence type="ECO:0000256" key="5">
    <source>
        <dbReference type="ARBA" id="ARBA00022692"/>
    </source>
</evidence>
<comment type="caution">
    <text evidence="14">The sequence shown here is derived from an EMBL/GenBank/DDBJ whole genome shotgun (WGS) entry which is preliminary data.</text>
</comment>
<dbReference type="GO" id="GO:0045259">
    <property type="term" value="C:proton-transporting ATP synthase complex"/>
    <property type="evidence" value="ECO:0007669"/>
    <property type="project" value="UniProtKB-KW"/>
</dbReference>
<sequence length="1335" mass="149348">MALLRSASLRASLSAARAVSVLPRALGVASQAPTAPMALAPSSPLSASTPLPGLGAPLTKRHAGVSVLGCAIAMVAVGGCAQGIGQLFAALVVGMARNPSMKEDLFTYTLIGMGFLEFLAIVVILIAGLLLYSERGKVHQRASALLQLAWAFDPACAKNRKFCTKELKPLPRTFFAYPAQNPAHQFKYFTQRASWLSRFEVFSDVFISACQADWDEFDDPNTVITNMLVILWVGSLWLLVADLQFTARACHRIAVAAAPAYAVKDEQETIRHKQKQAQLKKKEAKKQRGASSLAQPVCRTGEPAEEEQQELKPRLPDRTHLTLEEYFGACPAGVFKQAGLKACEESLALLLSLDFEQVVGRFGDGSPVRLSSFNYFQFDGSDSEIWDPTFLARLAYEGFFTITTGRRREREPLPELQPYYGVLDWQHFNQSKPVRKALRRVRADTPRRYYLYCDRDLEATYKQLDSYQKGQHGENWMTWKYLQAFRRASDDPKINFRLHSIELYDGPLPQAGAAAADRPNLIAGEIGYSIGKIYTSLSGFSTRNADGLGWIQLACLGKWLEEKKYAFWSLGHCYSPHMEYKRQLGHRIYTREEFLQRLKRERGAFRCSQDELSHQLSKGEEFDVDAVLAGQAYGLQRTQRVPLEVTEPVQAVPGKLKQGYGDAVCQVLHTLFKEVLRRLNFEFLAPSYPDEGLADEADVDSDAEIHSVGEDEMPGDGEEDDLMYQEDAPKPPPEEEHEHQVLQANVDPKEWLLEVERVSAKLKVTMPNDSKEWRTHLQQTKGYKQVIETQFPSSKAARPDNVHLATHESKGRVLVACRDFGPGEIIFQEPSFVFSVHGDVKHARDQKLCIGCARPVFSPYGGGKDVHKLTCQCKFKFCSEDCPGRRSGLHDAECKVLRKAPWPVEPWKIMFCCRALQMQKHPQACRQWKSFMKHGDLGVDDMMAFPTSAVVDAFQGTVSSEDVQAVLQVNATNSWELVPNFPMDAAVRYGFDVAKWPVCYVSVQGLATFLGPMLSKVEHSCAPNAHPTAWFSSTGVPQLICRAATRIRGGEPISISYMNHACLVEASFHRVPRMLKTKKFTCTCQRCLDVTDGGAFTGSLKCSYCNQGYTVPQAQKLEARETEWMCNSCCKPDRSEGINTRVFQEHEAAMRSVTSAMPLAARRQVHAQLQSMLQRHQSRLHGSHYVVYNINHSISVMFGLISQPLLPEDGRALYAASMANAQLLMKLIGGSSEELAMLYFHAARGLASQSTQKEERPWQAHFNRVADMLSLAVDHYVATLGEEHDLTDTAKAFRKFCKEFVDIGPDLVKGMGQHPDTAFHIFLGQELADYMIYGS</sequence>
<dbReference type="GO" id="GO:0015078">
    <property type="term" value="F:proton transmembrane transporter activity"/>
    <property type="evidence" value="ECO:0007669"/>
    <property type="project" value="InterPro"/>
</dbReference>
<feature type="compositionally biased region" description="Basic and acidic residues" evidence="11">
    <location>
        <begin position="727"/>
        <end position="738"/>
    </location>
</feature>
<dbReference type="Pfam" id="PF00856">
    <property type="entry name" value="SET"/>
    <property type="match status" value="1"/>
</dbReference>
<evidence type="ECO:0000256" key="8">
    <source>
        <dbReference type="ARBA" id="ARBA00023065"/>
    </source>
</evidence>
<dbReference type="Pfam" id="PF10498">
    <property type="entry name" value="IFT57"/>
    <property type="match status" value="1"/>
</dbReference>
<dbReference type="InterPro" id="IPR042203">
    <property type="entry name" value="Leu/Phe-tRNA_Trfase_C"/>
</dbReference>
<feature type="region of interest" description="Disordered" evidence="11">
    <location>
        <begin position="707"/>
        <end position="738"/>
    </location>
</feature>
<dbReference type="InterPro" id="IPR016181">
    <property type="entry name" value="Acyl_CoA_acyltransferase"/>
</dbReference>
<feature type="transmembrane region" description="Helical" evidence="12">
    <location>
        <begin position="63"/>
        <end position="93"/>
    </location>
</feature>
<keyword evidence="5 12" id="KW-0812">Transmembrane</keyword>
<keyword evidence="9" id="KW-0446">Lipid-binding</keyword>
<dbReference type="SUPFAM" id="SSF81333">
    <property type="entry name" value="F1F0 ATP synthase subunit C"/>
    <property type="match status" value="1"/>
</dbReference>
<feature type="compositionally biased region" description="Basic residues" evidence="11">
    <location>
        <begin position="272"/>
        <end position="288"/>
    </location>
</feature>
<feature type="transmembrane region" description="Helical" evidence="12">
    <location>
        <begin position="105"/>
        <end position="132"/>
    </location>
</feature>
<dbReference type="CDD" id="cd18182">
    <property type="entry name" value="ATP-synt_Fo_c_ATP5G3"/>
    <property type="match status" value="1"/>
</dbReference>
<evidence type="ECO:0000256" key="10">
    <source>
        <dbReference type="ARBA" id="ARBA00023136"/>
    </source>
</evidence>
<dbReference type="SUPFAM" id="SSF55729">
    <property type="entry name" value="Acyl-CoA N-acyltransferases (Nat)"/>
    <property type="match status" value="1"/>
</dbReference>
<keyword evidence="8" id="KW-0406">Ion transport</keyword>
<dbReference type="Gene3D" id="6.10.140.2220">
    <property type="match status" value="1"/>
</dbReference>
<protein>
    <submittedName>
        <fullName evidence="14">Ift57 protein</fullName>
    </submittedName>
</protein>
<evidence type="ECO:0000256" key="3">
    <source>
        <dbReference type="ARBA" id="ARBA00022448"/>
    </source>
</evidence>
<keyword evidence="4" id="KW-0138">CF(0)</keyword>
<evidence type="ECO:0000256" key="11">
    <source>
        <dbReference type="SAM" id="MobiDB-lite"/>
    </source>
</evidence>
<keyword evidence="3" id="KW-0813">Transport</keyword>
<dbReference type="OrthoDB" id="2122564at2759"/>
<dbReference type="InterPro" id="IPR000454">
    <property type="entry name" value="ATP_synth_F0_csu"/>
</dbReference>
<dbReference type="Gene3D" id="3.40.630.70">
    <property type="entry name" value="Leucyl/phenylalanyl-tRNA-protein transferase, C-terminal domain"/>
    <property type="match status" value="1"/>
</dbReference>
<dbReference type="InterPro" id="IPR020537">
    <property type="entry name" value="ATP_synth_F0_csu_DDCD_BS"/>
</dbReference>
<keyword evidence="6" id="KW-0375">Hydrogen ion transport</keyword>
<keyword evidence="15" id="KW-1185">Reference proteome</keyword>
<dbReference type="Proteomes" id="UP000604046">
    <property type="component" value="Unassembled WGS sequence"/>
</dbReference>
<evidence type="ECO:0000313" key="14">
    <source>
        <dbReference type="EMBL" id="CAE6968387.1"/>
    </source>
</evidence>
<evidence type="ECO:0000313" key="15">
    <source>
        <dbReference type="Proteomes" id="UP000604046"/>
    </source>
</evidence>